<feature type="domain" description="DUF6594" evidence="3">
    <location>
        <begin position="68"/>
        <end position="334"/>
    </location>
</feature>
<gene>
    <name evidence="4" type="ORF">H2200_011412</name>
</gene>
<organism evidence="4 5">
    <name type="scientific">Cladophialophora chaetospira</name>
    <dbReference type="NCBI Taxonomy" id="386627"/>
    <lineage>
        <taxon>Eukaryota</taxon>
        <taxon>Fungi</taxon>
        <taxon>Dikarya</taxon>
        <taxon>Ascomycota</taxon>
        <taxon>Pezizomycotina</taxon>
        <taxon>Eurotiomycetes</taxon>
        <taxon>Chaetothyriomycetidae</taxon>
        <taxon>Chaetothyriales</taxon>
        <taxon>Herpotrichiellaceae</taxon>
        <taxon>Cladophialophora</taxon>
    </lineage>
</organism>
<keyword evidence="5" id="KW-1185">Reference proteome</keyword>
<evidence type="ECO:0000313" key="4">
    <source>
        <dbReference type="EMBL" id="KAJ9603890.1"/>
    </source>
</evidence>
<dbReference type="EMBL" id="JAPDRK010000020">
    <property type="protein sequence ID" value="KAJ9603890.1"/>
    <property type="molecule type" value="Genomic_DNA"/>
</dbReference>
<accession>A0AA39CD39</accession>
<keyword evidence="2" id="KW-0812">Transmembrane</keyword>
<dbReference type="PANTHER" id="PTHR34502:SF3">
    <property type="entry name" value="DUF6594 DOMAIN-CONTAINING PROTEIN"/>
    <property type="match status" value="1"/>
</dbReference>
<comment type="caution">
    <text evidence="4">The sequence shown here is derived from an EMBL/GenBank/DDBJ whole genome shotgun (WGS) entry which is preliminary data.</text>
</comment>
<dbReference type="AlphaFoldDB" id="A0AA39CD39"/>
<dbReference type="InterPro" id="IPR046529">
    <property type="entry name" value="DUF6594"/>
</dbReference>
<feature type="region of interest" description="Disordered" evidence="1">
    <location>
        <begin position="16"/>
        <end position="58"/>
    </location>
</feature>
<sequence>MGQTKVFDEEKGIVALEEDNTVTQGTANHVLPSPSDARPSTSGSSLTKASTAVESSTTIAVQETPNGYPRLAVYLDSDENFMLYRRFGYLQSRLLLEKQDDLRRLEHELGRMDANENRKAMVNPEGANTLTMRRAHGKDHMKPRADLMQKIEEKWLEYSQLLSAAKDMVALNKPTNCEYNSVSWWMNSEQPLESEDAQWILHKEDVVTLRPGREHAWLDAMVETLLRKLPLPFIRNLFRSEETRLKMAGCDDEIAYYTRERISYVVNTIMILVILVLLVVPVYILFHVTDNEADSPRTEGICVGVLLISTLAFSAAVSLFSRAKRHEVLAASAA</sequence>
<feature type="transmembrane region" description="Helical" evidence="2">
    <location>
        <begin position="264"/>
        <end position="286"/>
    </location>
</feature>
<keyword evidence="2" id="KW-0472">Membrane</keyword>
<dbReference type="Proteomes" id="UP001172673">
    <property type="component" value="Unassembled WGS sequence"/>
</dbReference>
<evidence type="ECO:0000259" key="3">
    <source>
        <dbReference type="Pfam" id="PF20237"/>
    </source>
</evidence>
<feature type="transmembrane region" description="Helical" evidence="2">
    <location>
        <begin position="298"/>
        <end position="320"/>
    </location>
</feature>
<keyword evidence="2" id="KW-1133">Transmembrane helix</keyword>
<dbReference type="Pfam" id="PF20237">
    <property type="entry name" value="DUF6594"/>
    <property type="match status" value="1"/>
</dbReference>
<evidence type="ECO:0000256" key="2">
    <source>
        <dbReference type="SAM" id="Phobius"/>
    </source>
</evidence>
<feature type="compositionally biased region" description="Polar residues" evidence="1">
    <location>
        <begin position="38"/>
        <end position="58"/>
    </location>
</feature>
<dbReference type="PANTHER" id="PTHR34502">
    <property type="entry name" value="DUF6594 DOMAIN-CONTAINING PROTEIN-RELATED"/>
    <property type="match status" value="1"/>
</dbReference>
<protein>
    <recommendedName>
        <fullName evidence="3">DUF6594 domain-containing protein</fullName>
    </recommendedName>
</protein>
<evidence type="ECO:0000313" key="5">
    <source>
        <dbReference type="Proteomes" id="UP001172673"/>
    </source>
</evidence>
<name>A0AA39CD39_9EURO</name>
<proteinExistence type="predicted"/>
<evidence type="ECO:0000256" key="1">
    <source>
        <dbReference type="SAM" id="MobiDB-lite"/>
    </source>
</evidence>
<reference evidence="4" key="1">
    <citation type="submission" date="2022-10" db="EMBL/GenBank/DDBJ databases">
        <title>Culturing micro-colonial fungi from biological soil crusts in the Mojave desert and describing Neophaeococcomyces mojavensis, and introducing the new genera and species Taxawa tesnikishii.</title>
        <authorList>
            <person name="Kurbessoian T."/>
            <person name="Stajich J.E."/>
        </authorList>
    </citation>
    <scope>NUCLEOTIDE SEQUENCE</scope>
    <source>
        <strain evidence="4">TK_41</strain>
    </source>
</reference>